<gene>
    <name evidence="1" type="ORF">MSL71_1820</name>
</gene>
<dbReference type="PANTHER" id="PTHR42103">
    <property type="entry name" value="ALPHA/BETA-HYDROLASES SUPERFAMILY PROTEIN"/>
    <property type="match status" value="1"/>
</dbReference>
<dbReference type="GO" id="GO:0016787">
    <property type="term" value="F:hydrolase activity"/>
    <property type="evidence" value="ECO:0007669"/>
    <property type="project" value="UniProtKB-KW"/>
</dbReference>
<dbReference type="InterPro" id="IPR029058">
    <property type="entry name" value="AB_hydrolase_fold"/>
</dbReference>
<dbReference type="AlphaFoldDB" id="A0A4U8YGI8"/>
<keyword evidence="2" id="KW-1185">Reference proteome</keyword>
<keyword evidence="1" id="KW-0378">Hydrolase</keyword>
<organism evidence="1 2">
    <name type="scientific">Desulfoluna butyratoxydans</name>
    <dbReference type="NCBI Taxonomy" id="231438"/>
    <lineage>
        <taxon>Bacteria</taxon>
        <taxon>Pseudomonadati</taxon>
        <taxon>Thermodesulfobacteriota</taxon>
        <taxon>Desulfobacteria</taxon>
        <taxon>Desulfobacterales</taxon>
        <taxon>Desulfolunaceae</taxon>
        <taxon>Desulfoluna</taxon>
    </lineage>
</organism>
<reference evidence="1 2" key="1">
    <citation type="submission" date="2019-03" db="EMBL/GenBank/DDBJ databases">
        <authorList>
            <person name="Nijsse B."/>
        </authorList>
    </citation>
    <scope>NUCLEOTIDE SEQUENCE [LARGE SCALE GENOMIC DNA]</scope>
    <source>
        <strain evidence="1">Desulfoluna butyratoxydans MSL71</strain>
    </source>
</reference>
<proteinExistence type="predicted"/>
<dbReference type="PANTHER" id="PTHR42103:SF2">
    <property type="entry name" value="AB HYDROLASE-1 DOMAIN-CONTAINING PROTEIN"/>
    <property type="match status" value="1"/>
</dbReference>
<dbReference type="Gene3D" id="3.40.50.1820">
    <property type="entry name" value="alpha/beta hydrolase"/>
    <property type="match status" value="1"/>
</dbReference>
<name>A0A4U8YGI8_9BACT</name>
<dbReference type="Proteomes" id="UP000507962">
    <property type="component" value="Unassembled WGS sequence"/>
</dbReference>
<dbReference type="EMBL" id="CAADHO010000001">
    <property type="protein sequence ID" value="VFQ42561.1"/>
    <property type="molecule type" value="Genomic_DNA"/>
</dbReference>
<dbReference type="SUPFAM" id="SSF53474">
    <property type="entry name" value="alpha/beta-Hydrolases"/>
    <property type="match status" value="1"/>
</dbReference>
<protein>
    <submittedName>
        <fullName evidence="1">Alpha/beta hydrolase fold</fullName>
    </submittedName>
</protein>
<dbReference type="RefSeq" id="WP_180136802.1">
    <property type="nucleotide sequence ID" value="NZ_CAADHO010000001.1"/>
</dbReference>
<evidence type="ECO:0000313" key="1">
    <source>
        <dbReference type="EMBL" id="VFQ42561.1"/>
    </source>
</evidence>
<sequence length="202" mass="21909">MEHRITFTSEGTILEGMLETPGTKRGVVITHPHPLYGGDMDNPVVLAITESYRKAGFATLRFNFRGAGNSEGDFDEGHGAVRDLLAAVYRLKSEGIEDVTCAGYSFGTWICLSASLAHPVTTDVMVAPPVTFLDFQATPCLRGPNLVISGTQDSFADFETVKGMVPAWNPDARLHVIESADHFFSIHLNEVSRAIDEHLSGA</sequence>
<accession>A0A4U8YGI8</accession>
<evidence type="ECO:0000313" key="2">
    <source>
        <dbReference type="Proteomes" id="UP000507962"/>
    </source>
</evidence>